<sequence length="123" mass="13009">ALSSVIGPAYTSATFLSTFSRKVSGGWALQLATVGFIAVSLAVYLVIGTAPAALLVFVGGFNGLILPVGLTVFMYIGWFRPDLLGVDRYPRWLLIPGTLVTALTWYMGSVSVGPIFDFLSTSG</sequence>
<gene>
    <name evidence="2" type="ORF">GTW58_13080</name>
</gene>
<evidence type="ECO:0000256" key="1">
    <source>
        <dbReference type="SAM" id="Phobius"/>
    </source>
</evidence>
<dbReference type="AlphaFoldDB" id="A0A846TZ22"/>
<keyword evidence="1" id="KW-0812">Transmembrane</keyword>
<proteinExistence type="predicted"/>
<reference evidence="2 3" key="1">
    <citation type="submission" date="2020-02" db="EMBL/GenBank/DDBJ databases">
        <authorList>
            <person name="Sun Q."/>
        </authorList>
    </citation>
    <scope>NUCLEOTIDE SEQUENCE [LARGE SCALE GENOMIC DNA]</scope>
    <source>
        <strain evidence="2 3">YIM 13062</strain>
    </source>
</reference>
<evidence type="ECO:0000313" key="2">
    <source>
        <dbReference type="EMBL" id="NKE10834.1"/>
    </source>
</evidence>
<evidence type="ECO:0000313" key="3">
    <source>
        <dbReference type="Proteomes" id="UP000521379"/>
    </source>
</evidence>
<comment type="caution">
    <text evidence="2">The sequence shown here is derived from an EMBL/GenBank/DDBJ whole genome shotgun (WGS) entry which is preliminary data.</text>
</comment>
<dbReference type="Proteomes" id="UP000521379">
    <property type="component" value="Unassembled WGS sequence"/>
</dbReference>
<feature type="transmembrane region" description="Helical" evidence="1">
    <location>
        <begin position="27"/>
        <end position="47"/>
    </location>
</feature>
<feature type="transmembrane region" description="Helical" evidence="1">
    <location>
        <begin position="54"/>
        <end position="78"/>
    </location>
</feature>
<name>A0A846TZ22_9MICC</name>
<keyword evidence="3" id="KW-1185">Reference proteome</keyword>
<feature type="non-terminal residue" evidence="2">
    <location>
        <position position="1"/>
    </location>
</feature>
<dbReference type="EMBL" id="JAAVUN010000089">
    <property type="protein sequence ID" value="NKE10834.1"/>
    <property type="molecule type" value="Genomic_DNA"/>
</dbReference>
<keyword evidence="1" id="KW-1133">Transmembrane helix</keyword>
<organism evidence="2 3">
    <name type="scientific">Kocuria subflava</name>
    <dbReference type="NCBI Taxonomy" id="1736139"/>
    <lineage>
        <taxon>Bacteria</taxon>
        <taxon>Bacillati</taxon>
        <taxon>Actinomycetota</taxon>
        <taxon>Actinomycetes</taxon>
        <taxon>Micrococcales</taxon>
        <taxon>Micrococcaceae</taxon>
        <taxon>Kocuria</taxon>
    </lineage>
</organism>
<keyword evidence="1" id="KW-0472">Membrane</keyword>
<protein>
    <submittedName>
        <fullName evidence="2">Uncharacterized protein</fullName>
    </submittedName>
</protein>
<accession>A0A846TZ22</accession>
<feature type="transmembrane region" description="Helical" evidence="1">
    <location>
        <begin position="98"/>
        <end position="119"/>
    </location>
</feature>